<dbReference type="PROSITE" id="PS51898">
    <property type="entry name" value="TYR_RECOMBINASE"/>
    <property type="match status" value="1"/>
</dbReference>
<organism evidence="8 9">
    <name type="scientific">Seleniivibrio woodruffii</name>
    <dbReference type="NCBI Taxonomy" id="1078050"/>
    <lineage>
        <taxon>Bacteria</taxon>
        <taxon>Pseudomonadati</taxon>
        <taxon>Deferribacterota</taxon>
        <taxon>Deferribacteres</taxon>
        <taxon>Deferribacterales</taxon>
        <taxon>Geovibrionaceae</taxon>
        <taxon>Seleniivibrio</taxon>
    </lineage>
</organism>
<dbReference type="InterPro" id="IPR010998">
    <property type="entry name" value="Integrase_recombinase_N"/>
</dbReference>
<accession>A0A4R1K6R3</accession>
<name>A0A4R1K6R3_9BACT</name>
<gene>
    <name evidence="8" type="ORF">C8D98_2104</name>
</gene>
<keyword evidence="3 5" id="KW-0238">DNA-binding</keyword>
<dbReference type="RefSeq" id="WP_132874084.1">
    <property type="nucleotide sequence ID" value="NZ_SMGG01000005.1"/>
</dbReference>
<evidence type="ECO:0000313" key="8">
    <source>
        <dbReference type="EMBL" id="TCK59935.1"/>
    </source>
</evidence>
<proteinExistence type="inferred from homology"/>
<keyword evidence="2" id="KW-0229">DNA integration</keyword>
<dbReference type="InterPro" id="IPR050090">
    <property type="entry name" value="Tyrosine_recombinase_XerCD"/>
</dbReference>
<dbReference type="PANTHER" id="PTHR30349:SF64">
    <property type="entry name" value="PROPHAGE INTEGRASE INTD-RELATED"/>
    <property type="match status" value="1"/>
</dbReference>
<dbReference type="AlphaFoldDB" id="A0A4R1K6R3"/>
<dbReference type="CDD" id="cd00796">
    <property type="entry name" value="INT_Rci_Hp1_C"/>
    <property type="match status" value="1"/>
</dbReference>
<evidence type="ECO:0000259" key="6">
    <source>
        <dbReference type="PROSITE" id="PS51898"/>
    </source>
</evidence>
<evidence type="ECO:0000256" key="3">
    <source>
        <dbReference type="ARBA" id="ARBA00023125"/>
    </source>
</evidence>
<dbReference type="InterPro" id="IPR002104">
    <property type="entry name" value="Integrase_catalytic"/>
</dbReference>
<comment type="caution">
    <text evidence="8">The sequence shown here is derived from an EMBL/GenBank/DDBJ whole genome shotgun (WGS) entry which is preliminary data.</text>
</comment>
<evidence type="ECO:0000256" key="5">
    <source>
        <dbReference type="PROSITE-ProRule" id="PRU01248"/>
    </source>
</evidence>
<evidence type="ECO:0000313" key="9">
    <source>
        <dbReference type="Proteomes" id="UP000294614"/>
    </source>
</evidence>
<evidence type="ECO:0000259" key="7">
    <source>
        <dbReference type="PROSITE" id="PS51900"/>
    </source>
</evidence>
<feature type="domain" description="Core-binding (CB)" evidence="7">
    <location>
        <begin position="77"/>
        <end position="155"/>
    </location>
</feature>
<dbReference type="InterPro" id="IPR013762">
    <property type="entry name" value="Integrase-like_cat_sf"/>
</dbReference>
<dbReference type="GO" id="GO:0003677">
    <property type="term" value="F:DNA binding"/>
    <property type="evidence" value="ECO:0007669"/>
    <property type="project" value="UniProtKB-UniRule"/>
</dbReference>
<dbReference type="InterPro" id="IPR011010">
    <property type="entry name" value="DNA_brk_join_enz"/>
</dbReference>
<keyword evidence="4" id="KW-0233">DNA recombination</keyword>
<dbReference type="EMBL" id="SMGG01000005">
    <property type="protein sequence ID" value="TCK59935.1"/>
    <property type="molecule type" value="Genomic_DNA"/>
</dbReference>
<sequence length="366" mass="42856">MAIFNRCECSAFNSQRSKVCKRCGRKLGKDFYIQYSIDGRRKTEKIGDSLGFAKEVLAKRQTDVREGKFFGDSKSIHWLEFFDNQYLNYCLNNLSGFTRSRFDSARNFKTFHKSMNKITRSDIEAYRDSLNNGKRNKATINRYIQVVKFAFNYAESLELIDRNPARRLKMFKEEHAERKVISLEDEDKLLQTSLTSKSPLLYYFIIIGLYTGMRYSEIMDVKWSNVSFKMKSIKLYKTKSNEIREIPMMEKLYQAMKELRAITGDFEYVLTNPDTGKKIDYIKRAFRTAVKNTDMPYICIHEMRHTMITRLAASGASVPEIQQISGHKTAKMVQRYTHVGLKEAHRTIDRLSAYLDESKNIDNRSL</sequence>
<dbReference type="Pfam" id="PF00589">
    <property type="entry name" value="Phage_integrase"/>
    <property type="match status" value="1"/>
</dbReference>
<dbReference type="Gene3D" id="1.10.443.10">
    <property type="entry name" value="Intergrase catalytic core"/>
    <property type="match status" value="1"/>
</dbReference>
<feature type="domain" description="Tyr recombinase" evidence="6">
    <location>
        <begin position="176"/>
        <end position="349"/>
    </location>
</feature>
<reference evidence="8 9" key="1">
    <citation type="submission" date="2019-03" db="EMBL/GenBank/DDBJ databases">
        <title>Genomic Encyclopedia of Type Strains, Phase IV (KMG-IV): sequencing the most valuable type-strain genomes for metagenomic binning, comparative biology and taxonomic classification.</title>
        <authorList>
            <person name="Goeker M."/>
        </authorList>
    </citation>
    <scope>NUCLEOTIDE SEQUENCE [LARGE SCALE GENOMIC DNA]</scope>
    <source>
        <strain evidence="8 9">DSM 24984</strain>
    </source>
</reference>
<dbReference type="Proteomes" id="UP000294614">
    <property type="component" value="Unassembled WGS sequence"/>
</dbReference>
<dbReference type="PANTHER" id="PTHR30349">
    <property type="entry name" value="PHAGE INTEGRASE-RELATED"/>
    <property type="match status" value="1"/>
</dbReference>
<keyword evidence="9" id="KW-1185">Reference proteome</keyword>
<protein>
    <submittedName>
        <fullName evidence="8">Site-specific recombinase XerD</fullName>
    </submittedName>
</protein>
<dbReference type="SUPFAM" id="SSF56349">
    <property type="entry name" value="DNA breaking-rejoining enzymes"/>
    <property type="match status" value="1"/>
</dbReference>
<dbReference type="PROSITE" id="PS51900">
    <property type="entry name" value="CB"/>
    <property type="match status" value="1"/>
</dbReference>
<dbReference type="GO" id="GO:0015074">
    <property type="term" value="P:DNA integration"/>
    <property type="evidence" value="ECO:0007669"/>
    <property type="project" value="UniProtKB-KW"/>
</dbReference>
<evidence type="ECO:0000256" key="2">
    <source>
        <dbReference type="ARBA" id="ARBA00022908"/>
    </source>
</evidence>
<comment type="similarity">
    <text evidence="1">Belongs to the 'phage' integrase family.</text>
</comment>
<evidence type="ECO:0000256" key="4">
    <source>
        <dbReference type="ARBA" id="ARBA00023172"/>
    </source>
</evidence>
<dbReference type="GO" id="GO:0006310">
    <property type="term" value="P:DNA recombination"/>
    <property type="evidence" value="ECO:0007669"/>
    <property type="project" value="UniProtKB-KW"/>
</dbReference>
<evidence type="ECO:0000256" key="1">
    <source>
        <dbReference type="ARBA" id="ARBA00008857"/>
    </source>
</evidence>
<dbReference type="Gene3D" id="1.10.150.130">
    <property type="match status" value="1"/>
</dbReference>
<dbReference type="OrthoDB" id="9803188at2"/>
<dbReference type="InterPro" id="IPR044068">
    <property type="entry name" value="CB"/>
</dbReference>